<keyword evidence="2 3" id="KW-0687">Ribonucleoprotein</keyword>
<dbReference type="HAMAP" id="MF_00385">
    <property type="entry name" value="Ribosomal_bS16"/>
    <property type="match status" value="1"/>
</dbReference>
<evidence type="ECO:0000313" key="5">
    <source>
        <dbReference type="EMBL" id="OHB04182.1"/>
    </source>
</evidence>
<dbReference type="NCBIfam" id="TIGR00002">
    <property type="entry name" value="S16"/>
    <property type="match status" value="1"/>
</dbReference>
<accession>A0A1G2U5M5</accession>
<evidence type="ECO:0000256" key="2">
    <source>
        <dbReference type="ARBA" id="ARBA00023274"/>
    </source>
</evidence>
<dbReference type="SUPFAM" id="SSF54565">
    <property type="entry name" value="Ribosomal protein S16"/>
    <property type="match status" value="1"/>
</dbReference>
<evidence type="ECO:0000256" key="3">
    <source>
        <dbReference type="HAMAP-Rule" id="MF_00385"/>
    </source>
</evidence>
<dbReference type="PANTHER" id="PTHR12919">
    <property type="entry name" value="30S RIBOSOMAL PROTEIN S16"/>
    <property type="match status" value="1"/>
</dbReference>
<comment type="similarity">
    <text evidence="3">Belongs to the bacterial ribosomal protein bS16 family.</text>
</comment>
<protein>
    <recommendedName>
        <fullName evidence="3">Small ribosomal subunit protein bS16</fullName>
    </recommendedName>
</protein>
<proteinExistence type="inferred from homology"/>
<dbReference type="GO" id="GO:0005737">
    <property type="term" value="C:cytoplasm"/>
    <property type="evidence" value="ECO:0007669"/>
    <property type="project" value="UniProtKB-ARBA"/>
</dbReference>
<dbReference type="Gene3D" id="3.30.1320.10">
    <property type="match status" value="1"/>
</dbReference>
<name>A0A1G2U5M5_9BACT</name>
<dbReference type="GO" id="GO:0003735">
    <property type="term" value="F:structural constituent of ribosome"/>
    <property type="evidence" value="ECO:0007669"/>
    <property type="project" value="InterPro"/>
</dbReference>
<dbReference type="Proteomes" id="UP000176800">
    <property type="component" value="Unassembled WGS sequence"/>
</dbReference>
<dbReference type="AlphaFoldDB" id="A0A1G2U5M5"/>
<reference evidence="5 6" key="1">
    <citation type="journal article" date="2016" name="Nat. Commun.">
        <title>Thousands of microbial genomes shed light on interconnected biogeochemical processes in an aquifer system.</title>
        <authorList>
            <person name="Anantharaman K."/>
            <person name="Brown C.T."/>
            <person name="Hug L.A."/>
            <person name="Sharon I."/>
            <person name="Castelle C.J."/>
            <person name="Probst A.J."/>
            <person name="Thomas B.C."/>
            <person name="Singh A."/>
            <person name="Wilkins M.J."/>
            <person name="Karaoz U."/>
            <person name="Brodie E.L."/>
            <person name="Williams K.H."/>
            <person name="Hubbard S.S."/>
            <person name="Banfield J.F."/>
        </authorList>
    </citation>
    <scope>NUCLEOTIDE SEQUENCE [LARGE SCALE GENOMIC DNA]</scope>
</reference>
<evidence type="ECO:0000256" key="4">
    <source>
        <dbReference type="SAM" id="MobiDB-lite"/>
    </source>
</evidence>
<dbReference type="InterPro" id="IPR023803">
    <property type="entry name" value="Ribosomal_bS16_dom_sf"/>
</dbReference>
<comment type="caution">
    <text evidence="5">The sequence shown here is derived from an EMBL/GenBank/DDBJ whole genome shotgun (WGS) entry which is preliminary data.</text>
</comment>
<dbReference type="Pfam" id="PF00886">
    <property type="entry name" value="Ribosomal_S16"/>
    <property type="match status" value="1"/>
</dbReference>
<evidence type="ECO:0000256" key="1">
    <source>
        <dbReference type="ARBA" id="ARBA00022980"/>
    </source>
</evidence>
<sequence>MLKIRLERVGRKNDPSFRVVLTESKNAAKSGKFLKVLGHYDSRKDTIRLEGEEIKSWISKGAQVSDTMHNLLISNKILEGKKKNVLPRKRPITKEPTTNDLQQTTQSEQIATNEAETQSESQPESAEEEAKAQESPVAKISSQESLVPVPEEREASEGEEKT</sequence>
<feature type="compositionally biased region" description="Polar residues" evidence="4">
    <location>
        <begin position="95"/>
        <end position="112"/>
    </location>
</feature>
<dbReference type="PANTHER" id="PTHR12919:SF20">
    <property type="entry name" value="SMALL RIBOSOMAL SUBUNIT PROTEIN BS16M"/>
    <property type="match status" value="1"/>
</dbReference>
<feature type="region of interest" description="Disordered" evidence="4">
    <location>
        <begin position="83"/>
        <end position="162"/>
    </location>
</feature>
<feature type="compositionally biased region" description="Basic and acidic residues" evidence="4">
    <location>
        <begin position="150"/>
        <end position="162"/>
    </location>
</feature>
<keyword evidence="1 3" id="KW-0689">Ribosomal protein</keyword>
<dbReference type="EMBL" id="MHWE01000010">
    <property type="protein sequence ID" value="OHB04182.1"/>
    <property type="molecule type" value="Genomic_DNA"/>
</dbReference>
<dbReference type="GO" id="GO:0015935">
    <property type="term" value="C:small ribosomal subunit"/>
    <property type="evidence" value="ECO:0007669"/>
    <property type="project" value="TreeGrafter"/>
</dbReference>
<organism evidence="5 6">
    <name type="scientific">Candidatus Zambryskibacteria bacterium RIFCSPLOWO2_01_FULL_45_21</name>
    <dbReference type="NCBI Taxonomy" id="1802761"/>
    <lineage>
        <taxon>Bacteria</taxon>
        <taxon>Candidatus Zambryskiibacteriota</taxon>
    </lineage>
</organism>
<feature type="compositionally biased region" description="Low complexity" evidence="4">
    <location>
        <begin position="114"/>
        <end position="124"/>
    </location>
</feature>
<dbReference type="GO" id="GO:0006412">
    <property type="term" value="P:translation"/>
    <property type="evidence" value="ECO:0007669"/>
    <property type="project" value="UniProtKB-UniRule"/>
</dbReference>
<gene>
    <name evidence="3" type="primary">rpsP</name>
    <name evidence="5" type="ORF">A3B14_02105</name>
</gene>
<dbReference type="InterPro" id="IPR000307">
    <property type="entry name" value="Ribosomal_bS16"/>
</dbReference>
<evidence type="ECO:0000313" key="6">
    <source>
        <dbReference type="Proteomes" id="UP000176800"/>
    </source>
</evidence>